<dbReference type="PANTHER" id="PTHR12814">
    <property type="entry name" value="RNA-BINDING PROTEIN NOB1"/>
    <property type="match status" value="1"/>
</dbReference>
<dbReference type="GO" id="GO:0030688">
    <property type="term" value="C:preribosome, small subunit precursor"/>
    <property type="evidence" value="ECO:0007669"/>
    <property type="project" value="TreeGrafter"/>
</dbReference>
<dbReference type="GO" id="GO:0046872">
    <property type="term" value="F:metal ion binding"/>
    <property type="evidence" value="ECO:0007669"/>
    <property type="project" value="UniProtKB-KW"/>
</dbReference>
<evidence type="ECO:0000256" key="1">
    <source>
        <dbReference type="ARBA" id="ARBA00022722"/>
    </source>
</evidence>
<organism evidence="5 7">
    <name type="scientific">Candidatus Altarchaeum hamiconexum</name>
    <dbReference type="NCBI Taxonomy" id="1803513"/>
    <lineage>
        <taxon>Archaea</taxon>
        <taxon>Candidatus Altarchaeota</taxon>
        <taxon>Candidatus Altiarchaeia</taxon>
        <taxon>Candidatus Altarchaeales</taxon>
        <taxon>Candidatus Altarchaeaceae</taxon>
        <taxon>Candidatus Altarchaeum</taxon>
    </lineage>
</organism>
<evidence type="ECO:0000313" key="5">
    <source>
        <dbReference type="EMBL" id="NCN65381.1"/>
    </source>
</evidence>
<dbReference type="InterPro" id="IPR033411">
    <property type="entry name" value="Ribonuclease_PIN"/>
</dbReference>
<evidence type="ECO:0000259" key="4">
    <source>
        <dbReference type="SMART" id="SM00670"/>
    </source>
</evidence>
<dbReference type="PANTHER" id="PTHR12814:SF2">
    <property type="entry name" value="RNA-BINDING PROTEIN NOB1"/>
    <property type="match status" value="1"/>
</dbReference>
<comment type="caution">
    <text evidence="5">The sequence shown here is derived from an EMBL/GenBank/DDBJ whole genome shotgun (WGS) entry which is preliminary data.</text>
</comment>
<gene>
    <name evidence="6" type="ORF">GW779_02615</name>
    <name evidence="5" type="ORF">GW910_04905</name>
</gene>
<dbReference type="Gene3D" id="3.40.50.1010">
    <property type="entry name" value="5'-nuclease"/>
    <property type="match status" value="1"/>
</dbReference>
<dbReference type="GO" id="GO:0030490">
    <property type="term" value="P:maturation of SSU-rRNA"/>
    <property type="evidence" value="ECO:0007669"/>
    <property type="project" value="TreeGrafter"/>
</dbReference>
<dbReference type="GO" id="GO:0016787">
    <property type="term" value="F:hydrolase activity"/>
    <property type="evidence" value="ECO:0007669"/>
    <property type="project" value="UniProtKB-KW"/>
</dbReference>
<sequence>MNETYETTKKFAQIYDTSVILHSTNIMFEGYITKGVLNEVKDEILREVVRGLLRNGKLRILDVSEDSKKKIAEINNNFANNLSQTDIEILAAAYEYNLKIITSDFAIQNIARILNVPYEGIVESMNEKINKFICVCPACEKVYKTYKKFCDVCGTEIVKKEIEI</sequence>
<evidence type="ECO:0000256" key="3">
    <source>
        <dbReference type="ARBA" id="ARBA00022801"/>
    </source>
</evidence>
<evidence type="ECO:0000313" key="7">
    <source>
        <dbReference type="Proteomes" id="UP000768163"/>
    </source>
</evidence>
<dbReference type="InterPro" id="IPR002716">
    <property type="entry name" value="PIN_dom"/>
</dbReference>
<keyword evidence="1" id="KW-0540">Nuclease</keyword>
<dbReference type="Proteomes" id="UP000738826">
    <property type="component" value="Unassembled WGS sequence"/>
</dbReference>
<dbReference type="SUPFAM" id="SSF88723">
    <property type="entry name" value="PIN domain-like"/>
    <property type="match status" value="1"/>
</dbReference>
<dbReference type="GO" id="GO:0004521">
    <property type="term" value="F:RNA endonuclease activity"/>
    <property type="evidence" value="ECO:0007669"/>
    <property type="project" value="TreeGrafter"/>
</dbReference>
<reference evidence="5" key="1">
    <citation type="submission" date="2019-11" db="EMBL/GenBank/DDBJ databases">
        <title>Lipid analysis of CO2-rich subsurface aquifers suggests an autotrophy-based deep biosphere with lysolipids enriched in CPR bacteria.</title>
        <authorList>
            <person name="Probst A.J."/>
            <person name="Elling F.J."/>
            <person name="Castelle C.J."/>
            <person name="Zhu Q."/>
            <person name="Elvert M."/>
            <person name="Birarda G."/>
            <person name="Holman H.-Y."/>
            <person name="Lane K.R."/>
            <person name="Ladd B."/>
            <person name="Ryan M.C."/>
            <person name="Woyke T."/>
            <person name="Hinrichs K.-U."/>
            <person name="Banfield J.F."/>
        </authorList>
    </citation>
    <scope>NUCLEOTIDE SEQUENCE</scope>
    <source>
        <strain evidence="5">CG_2015-01_33_1645</strain>
        <strain evidence="6">CG_2015-04_33_537</strain>
    </source>
</reference>
<evidence type="ECO:0000256" key="2">
    <source>
        <dbReference type="ARBA" id="ARBA00022723"/>
    </source>
</evidence>
<dbReference type="EMBL" id="JAACVF010000133">
    <property type="protein sequence ID" value="NCN65381.1"/>
    <property type="molecule type" value="Genomic_DNA"/>
</dbReference>
<keyword evidence="2" id="KW-0479">Metal-binding</keyword>
<dbReference type="Pfam" id="PF17146">
    <property type="entry name" value="PIN_6"/>
    <property type="match status" value="1"/>
</dbReference>
<dbReference type="EMBL" id="JAACQH010000047">
    <property type="protein sequence ID" value="NCS91304.1"/>
    <property type="molecule type" value="Genomic_DNA"/>
</dbReference>
<name>A0A8J7YSL4_9ARCH</name>
<accession>A0A8J7YSL4</accession>
<keyword evidence="3" id="KW-0378">Hydrolase</keyword>
<feature type="domain" description="PIN" evidence="4">
    <location>
        <begin position="11"/>
        <end position="109"/>
    </location>
</feature>
<dbReference type="InterPro" id="IPR039907">
    <property type="entry name" value="NOB1"/>
</dbReference>
<dbReference type="AlphaFoldDB" id="A0A8J7YSL4"/>
<proteinExistence type="predicted"/>
<dbReference type="SMART" id="SM00670">
    <property type="entry name" value="PINc"/>
    <property type="match status" value="1"/>
</dbReference>
<evidence type="ECO:0000313" key="6">
    <source>
        <dbReference type="EMBL" id="NCS91304.1"/>
    </source>
</evidence>
<dbReference type="InterPro" id="IPR029060">
    <property type="entry name" value="PIN-like_dom_sf"/>
</dbReference>
<protein>
    <submittedName>
        <fullName evidence="5">PIN domain-containing protein</fullName>
    </submittedName>
</protein>
<dbReference type="Proteomes" id="UP000768163">
    <property type="component" value="Unassembled WGS sequence"/>
</dbReference>